<keyword evidence="9" id="KW-1185">Reference proteome</keyword>
<keyword evidence="5" id="KW-0998">Cell outer membrane</keyword>
<proteinExistence type="inferred from homology"/>
<evidence type="ECO:0000256" key="3">
    <source>
        <dbReference type="ARBA" id="ARBA00022729"/>
    </source>
</evidence>
<accession>A0A9X2T1Z4</accession>
<dbReference type="InterPro" id="IPR033985">
    <property type="entry name" value="SusD-like_N"/>
</dbReference>
<gene>
    <name evidence="8" type="ORF">NU887_19995</name>
</gene>
<feature type="domain" description="SusD-like N-terminal" evidence="7">
    <location>
        <begin position="93"/>
        <end position="215"/>
    </location>
</feature>
<evidence type="ECO:0000313" key="8">
    <source>
        <dbReference type="EMBL" id="MCR9017328.1"/>
    </source>
</evidence>
<dbReference type="GO" id="GO:0009279">
    <property type="term" value="C:cell outer membrane"/>
    <property type="evidence" value="ECO:0007669"/>
    <property type="project" value="UniProtKB-SubCell"/>
</dbReference>
<feature type="domain" description="RagB/SusD" evidence="6">
    <location>
        <begin position="389"/>
        <end position="505"/>
    </location>
</feature>
<evidence type="ECO:0000256" key="4">
    <source>
        <dbReference type="ARBA" id="ARBA00023136"/>
    </source>
</evidence>
<reference evidence="8" key="1">
    <citation type="submission" date="2022-08" db="EMBL/GenBank/DDBJ databases">
        <authorList>
            <person name="Zhang D."/>
        </authorList>
    </citation>
    <scope>NUCLEOTIDE SEQUENCE</scope>
    <source>
        <strain evidence="8">XJ19-11</strain>
    </source>
</reference>
<comment type="similarity">
    <text evidence="2">Belongs to the SusD family.</text>
</comment>
<evidence type="ECO:0000259" key="6">
    <source>
        <dbReference type="Pfam" id="PF07980"/>
    </source>
</evidence>
<dbReference type="InterPro" id="IPR011990">
    <property type="entry name" value="TPR-like_helical_dom_sf"/>
</dbReference>
<evidence type="ECO:0000259" key="7">
    <source>
        <dbReference type="Pfam" id="PF14322"/>
    </source>
</evidence>
<dbReference type="EMBL" id="JANSUY010000027">
    <property type="protein sequence ID" value="MCR9017328.1"/>
    <property type="molecule type" value="Genomic_DNA"/>
</dbReference>
<name>A0A9X2T1Z4_9BACT</name>
<dbReference type="AlphaFoldDB" id="A0A9X2T1Z4"/>
<keyword evidence="3" id="KW-0732">Signal</keyword>
<sequence length="505" mass="55872">MLRSIKSLFVGGLVAVSMGSCWELEQEVLTGVTQEDLANSPRPELIEVLKQSAYAAVVGNWGGHGGMYSINEVSSDQLAIPQKGADWEDGGIWLRNHRHTWAVGDGAYNGAWQYCFRIVGETNLLLQQYPDVEALGAELRVLRALAYLWLIDNFGNVPIIVETDRGGNPPQNTRAEVFAFIESSIKDNVDLLPKTNVKTNLNYWTAHMILAKLYLNAEVYLSTTPGVLDPSKGRWADAEAALDVIINSGQYSLTPNFFQNFSATNANSTENMFTLPYDANNAGGFNIHHMTFHYVNQATFNLVEQPWNGYTALEEFYNSFEAGDLRKGSLREGIQRSSTGVDLIDASAEAGDPDGPVVNFTPEINQLAPNAFRQAGTRINKFEVPLGSANSLNNDFPIFRYGDVILMKAECAWKLGRTADAIALVNQIRTRSSAPALTTLDADILLAERGKEFFAEGQRRSDLIRFGKYTAAWWEKPASQPFRTLFPIPQGQLQANPNLTQNPGY</sequence>
<dbReference type="PROSITE" id="PS51257">
    <property type="entry name" value="PROKAR_LIPOPROTEIN"/>
    <property type="match status" value="1"/>
</dbReference>
<dbReference type="InterPro" id="IPR012944">
    <property type="entry name" value="SusD_RagB_dom"/>
</dbReference>
<keyword evidence="4" id="KW-0472">Membrane</keyword>
<dbReference type="Gene3D" id="1.25.40.390">
    <property type="match status" value="1"/>
</dbReference>
<dbReference type="Pfam" id="PF14322">
    <property type="entry name" value="SusD-like_3"/>
    <property type="match status" value="1"/>
</dbReference>
<evidence type="ECO:0000313" key="9">
    <source>
        <dbReference type="Proteomes" id="UP001142175"/>
    </source>
</evidence>
<comment type="caution">
    <text evidence="8">The sequence shown here is derived from an EMBL/GenBank/DDBJ whole genome shotgun (WGS) entry which is preliminary data.</text>
</comment>
<dbReference type="Pfam" id="PF07980">
    <property type="entry name" value="SusD_RagB"/>
    <property type="match status" value="1"/>
</dbReference>
<comment type="subcellular location">
    <subcellularLocation>
        <location evidence="1">Cell outer membrane</location>
    </subcellularLocation>
</comment>
<dbReference type="SUPFAM" id="SSF48452">
    <property type="entry name" value="TPR-like"/>
    <property type="match status" value="1"/>
</dbReference>
<evidence type="ECO:0000256" key="1">
    <source>
        <dbReference type="ARBA" id="ARBA00004442"/>
    </source>
</evidence>
<organism evidence="8 9">
    <name type="scientific">Aquiflexum gelatinilyticum</name>
    <dbReference type="NCBI Taxonomy" id="2961943"/>
    <lineage>
        <taxon>Bacteria</taxon>
        <taxon>Pseudomonadati</taxon>
        <taxon>Bacteroidota</taxon>
        <taxon>Cytophagia</taxon>
        <taxon>Cytophagales</taxon>
        <taxon>Cyclobacteriaceae</taxon>
        <taxon>Aquiflexum</taxon>
    </lineage>
</organism>
<protein>
    <submittedName>
        <fullName evidence="8">RagB/SusD family nutrient uptake outer membrane protein</fullName>
    </submittedName>
</protein>
<evidence type="ECO:0000256" key="2">
    <source>
        <dbReference type="ARBA" id="ARBA00006275"/>
    </source>
</evidence>
<dbReference type="Proteomes" id="UP001142175">
    <property type="component" value="Unassembled WGS sequence"/>
</dbReference>
<dbReference type="RefSeq" id="WP_258425167.1">
    <property type="nucleotide sequence ID" value="NZ_JANSUY010000027.1"/>
</dbReference>
<evidence type="ECO:0000256" key="5">
    <source>
        <dbReference type="ARBA" id="ARBA00023237"/>
    </source>
</evidence>